<keyword evidence="3" id="KW-1185">Reference proteome</keyword>
<feature type="region of interest" description="Disordered" evidence="1">
    <location>
        <begin position="113"/>
        <end position="139"/>
    </location>
</feature>
<evidence type="ECO:0000256" key="1">
    <source>
        <dbReference type="SAM" id="MobiDB-lite"/>
    </source>
</evidence>
<feature type="compositionally biased region" description="Low complexity" evidence="1">
    <location>
        <begin position="696"/>
        <end position="718"/>
    </location>
</feature>
<feature type="region of interest" description="Disordered" evidence="1">
    <location>
        <begin position="684"/>
        <end position="720"/>
    </location>
</feature>
<feature type="region of interest" description="Disordered" evidence="1">
    <location>
        <begin position="1110"/>
        <end position="1140"/>
    </location>
</feature>
<feature type="compositionally biased region" description="Polar residues" evidence="1">
    <location>
        <begin position="760"/>
        <end position="772"/>
    </location>
</feature>
<name>A0A250X020_9CHLO</name>
<evidence type="ECO:0000313" key="2">
    <source>
        <dbReference type="EMBL" id="GAX76421.1"/>
    </source>
</evidence>
<sequence>MLSSKFAVKNALIDSMKAGRGAGEDRHHISHTSRSYAAGSQPAAAAVERLDGEPSSSGRWLDHHHDQGRRGPNSAPSCPMIEPQRSRGNGNHATEPCNRYDRRREMFKDCEQEPFARRRTDGVRPPPWEEGQQETVDPGNSLNEILARSRHVHELLIHVHTLLVLPQQQQRQRTVLESTSRHARSVSNSSSRHAHSVSDISSRHARSVYVAFSRLAALTGAFERKPSAPSSHGVPKPSAPSSHGVPNPLAPSSHGVPRPNTQRGFHEWPVRTIVDDRDASSQSHRLSCNQAFASSRHEVIGEGFQELDEAAASQLLLYHLQHLSLPHLLSGRYNISAVTTMLRAIISVRQGTNLSQEDHSSDHPASQESDSLTKDSRNGDKTIQGSIYQKSSDVEWFLALLKSIDRCLRMEAAPEPQEPPHTQLLEQWSEKHAEDFTGQDIVLADSHISHEGDDYRGWHRQAAECRSVVEQGRAVAGKGVAPGIFCSLLQALSHPTISSYLHAAVLHEVWEQDTAARIGASHNQHHHLHHADSTSEMRPHYVTEAALKSVEDNSCRLAPLMSSRQLSVAFSCLSNLSLLTTQQSRSMTRGTSNLQGLVEQLIHRVPELNVSSLVHLLVAAAKMLPPENRVQVAGSSSSSNNNSGQQHCSPRTSAPVVTAVPHFPTSRSSLTVAADTEHDVIRDMQSVNPDQAVNRSSRSSSSSYSSSSSSSGSGSSGSPAIASLTSNKIVESSLQRPLRLVPEQHANTASHRVDKGLPSGVTSLPQLLQESGSPHEIGHKLTAKSSAALISGKTSPSVPSHAALRLLAQRVLLRINNIVSGFQASTSQAPLHDSERLSSLLEGSQMQQYQQESVQETVYTHDGVQASPHFSTRPHHASRTDTPSSNQEIAHVSLEQLCSCIRACAQLQLQPPQQLLLMMSKYPLQSLDLSMTCTLLWSMAAIRYRPGSVWLSKIMEHVLKEADRSNSCQGCGLQSLTVCMWALTRLKVRLPKPATRSLYRSLERDLQQLTVRYRVLPTRPELDQDLGIVPVLLNTLRLRGQPVPHYLCKSLAAALIAWIDVKLQHVHKLDDKIASDATQKNHLTEQTADPDKRQPSTAGIEVKGRIQSQPFFSGQRPCSGSLLPASRDQDPARQSFPPVGNSFSMKTMGRTLALTMWAVRRLRLHIIHDGHHSSVTCDTEGAVNMLGRRGIMGGLTQLSMCMMGDCSVKELSAFLKSASLVQGWRVEGPEWLQAFFHSTLHTSAHMSGPVCMDKAWAGLLLGVGQSYKTGALDVRDELTRNWMKSYWRVTQAGILQGCPSSTVQLCMAINLLPSSTMPPRSWADALIERCEIAALEWGLFERALADFIRHKMTKSKVYKQSLPQQTAITIKGPCKNSVIHPLRSRR</sequence>
<feature type="compositionally biased region" description="Basic and acidic residues" evidence="1">
    <location>
        <begin position="113"/>
        <end position="122"/>
    </location>
</feature>
<feature type="region of interest" description="Disordered" evidence="1">
    <location>
        <begin position="167"/>
        <end position="200"/>
    </location>
</feature>
<gene>
    <name evidence="2" type="ORF">CEUSTIGMA_g3866.t1</name>
</gene>
<feature type="compositionally biased region" description="Low complexity" evidence="1">
    <location>
        <begin position="37"/>
        <end position="46"/>
    </location>
</feature>
<feature type="region of interest" description="Disordered" evidence="1">
    <location>
        <begin position="353"/>
        <end position="384"/>
    </location>
</feature>
<feature type="region of interest" description="Disordered" evidence="1">
    <location>
        <begin position="746"/>
        <end position="777"/>
    </location>
</feature>
<reference evidence="2 3" key="1">
    <citation type="submission" date="2017-08" db="EMBL/GenBank/DDBJ databases">
        <title>Acidophilic green algal genome provides insights into adaptation to an acidic environment.</title>
        <authorList>
            <person name="Hirooka S."/>
            <person name="Hirose Y."/>
            <person name="Kanesaki Y."/>
            <person name="Higuchi S."/>
            <person name="Fujiwara T."/>
            <person name="Onuma R."/>
            <person name="Era A."/>
            <person name="Ohbayashi R."/>
            <person name="Uzuka A."/>
            <person name="Nozaki H."/>
            <person name="Yoshikawa H."/>
            <person name="Miyagishima S.Y."/>
        </authorList>
    </citation>
    <scope>NUCLEOTIDE SEQUENCE [LARGE SCALE GENOMIC DNA]</scope>
    <source>
        <strain evidence="2 3">NIES-2499</strain>
    </source>
</reference>
<accession>A0A250X020</accession>
<feature type="compositionally biased region" description="Basic and acidic residues" evidence="1">
    <location>
        <begin position="60"/>
        <end position="69"/>
    </location>
</feature>
<dbReference type="EMBL" id="BEGY01000017">
    <property type="protein sequence ID" value="GAX76421.1"/>
    <property type="molecule type" value="Genomic_DNA"/>
</dbReference>
<feature type="compositionally biased region" description="Polar residues" evidence="1">
    <location>
        <begin position="685"/>
        <end position="695"/>
    </location>
</feature>
<comment type="caution">
    <text evidence="2">The sequence shown here is derived from an EMBL/GenBank/DDBJ whole genome shotgun (WGS) entry which is preliminary data.</text>
</comment>
<proteinExistence type="predicted"/>
<feature type="compositionally biased region" description="Basic and acidic residues" evidence="1">
    <location>
        <begin position="371"/>
        <end position="380"/>
    </location>
</feature>
<feature type="region of interest" description="Disordered" evidence="1">
    <location>
        <begin position="630"/>
        <end position="653"/>
    </location>
</feature>
<feature type="region of interest" description="Disordered" evidence="1">
    <location>
        <begin position="19"/>
        <end position="97"/>
    </location>
</feature>
<feature type="region of interest" description="Disordered" evidence="1">
    <location>
        <begin position="224"/>
        <end position="268"/>
    </location>
</feature>
<feature type="region of interest" description="Disordered" evidence="1">
    <location>
        <begin position="865"/>
        <end position="886"/>
    </location>
</feature>
<dbReference type="Proteomes" id="UP000232323">
    <property type="component" value="Unassembled WGS sequence"/>
</dbReference>
<organism evidence="2 3">
    <name type="scientific">Chlamydomonas eustigma</name>
    <dbReference type="NCBI Taxonomy" id="1157962"/>
    <lineage>
        <taxon>Eukaryota</taxon>
        <taxon>Viridiplantae</taxon>
        <taxon>Chlorophyta</taxon>
        <taxon>core chlorophytes</taxon>
        <taxon>Chlorophyceae</taxon>
        <taxon>CS clade</taxon>
        <taxon>Chlamydomonadales</taxon>
        <taxon>Chlamydomonadaceae</taxon>
        <taxon>Chlamydomonas</taxon>
    </lineage>
</organism>
<feature type="region of interest" description="Disordered" evidence="1">
    <location>
        <begin position="1080"/>
        <end position="1099"/>
    </location>
</feature>
<evidence type="ECO:0000313" key="3">
    <source>
        <dbReference type="Proteomes" id="UP000232323"/>
    </source>
</evidence>
<protein>
    <submittedName>
        <fullName evidence="2">Uncharacterized protein</fullName>
    </submittedName>
</protein>